<proteinExistence type="predicted"/>
<dbReference type="EMBL" id="LAZR01024243">
    <property type="protein sequence ID" value="KKL75811.1"/>
    <property type="molecule type" value="Genomic_DNA"/>
</dbReference>
<comment type="caution">
    <text evidence="1">The sequence shown here is derived from an EMBL/GenBank/DDBJ whole genome shotgun (WGS) entry which is preliminary data.</text>
</comment>
<sequence length="154" mass="16184">MVLSTATQSHHVTKSISGILAAADAGEPGIEKLLLAALSGLKVPNLEQLIAAGNLDQAMAAVAATQISPADLDTIADLISAITLTVARPEAVALNVAFNEVNERTIRWAKANVARNIVGVTPANLTIIRNTITNSTEVLRIEDVIRLGMQLIMI</sequence>
<reference evidence="1" key="1">
    <citation type="journal article" date="2015" name="Nature">
        <title>Complex archaea that bridge the gap between prokaryotes and eukaryotes.</title>
        <authorList>
            <person name="Spang A."/>
            <person name="Saw J.H."/>
            <person name="Jorgensen S.L."/>
            <person name="Zaremba-Niedzwiedzka K."/>
            <person name="Martijn J."/>
            <person name="Lind A.E."/>
            <person name="van Eijk R."/>
            <person name="Schleper C."/>
            <person name="Guy L."/>
            <person name="Ettema T.J."/>
        </authorList>
    </citation>
    <scope>NUCLEOTIDE SEQUENCE</scope>
</reference>
<organism evidence="1">
    <name type="scientific">marine sediment metagenome</name>
    <dbReference type="NCBI Taxonomy" id="412755"/>
    <lineage>
        <taxon>unclassified sequences</taxon>
        <taxon>metagenomes</taxon>
        <taxon>ecological metagenomes</taxon>
    </lineage>
</organism>
<evidence type="ECO:0000313" key="1">
    <source>
        <dbReference type="EMBL" id="KKL75811.1"/>
    </source>
</evidence>
<name>A0A0F9FBF9_9ZZZZ</name>
<accession>A0A0F9FBF9</accession>
<gene>
    <name evidence="1" type="ORF">LCGC14_2051170</name>
</gene>
<protein>
    <submittedName>
        <fullName evidence="1">Uncharacterized protein</fullName>
    </submittedName>
</protein>
<dbReference type="AlphaFoldDB" id="A0A0F9FBF9"/>